<comment type="subcellular location">
    <subcellularLocation>
        <location evidence="1">Nucleus</location>
    </subcellularLocation>
</comment>
<organism evidence="7 8">
    <name type="scientific">Buddleja alternifolia</name>
    <dbReference type="NCBI Taxonomy" id="168488"/>
    <lineage>
        <taxon>Eukaryota</taxon>
        <taxon>Viridiplantae</taxon>
        <taxon>Streptophyta</taxon>
        <taxon>Embryophyta</taxon>
        <taxon>Tracheophyta</taxon>
        <taxon>Spermatophyta</taxon>
        <taxon>Magnoliopsida</taxon>
        <taxon>eudicotyledons</taxon>
        <taxon>Gunneridae</taxon>
        <taxon>Pentapetalae</taxon>
        <taxon>asterids</taxon>
        <taxon>lamiids</taxon>
        <taxon>Lamiales</taxon>
        <taxon>Scrophulariaceae</taxon>
        <taxon>Buddlejeae</taxon>
        <taxon>Buddleja</taxon>
    </lineage>
</organism>
<dbReference type="PRINTS" id="PR00404">
    <property type="entry name" value="MADSDOMAIN"/>
</dbReference>
<comment type="caution">
    <text evidence="7">The sequence shown here is derived from an EMBL/GenBank/DDBJ whole genome shotgun (WGS) entry which is preliminary data.</text>
</comment>
<name>A0AAV6X7F1_9LAMI</name>
<keyword evidence="3" id="KW-0238">DNA-binding</keyword>
<dbReference type="GO" id="GO:0005634">
    <property type="term" value="C:nucleus"/>
    <property type="evidence" value="ECO:0007669"/>
    <property type="project" value="UniProtKB-SubCell"/>
</dbReference>
<gene>
    <name evidence="7" type="ORF">BUALT_Bualt10G0063300</name>
</gene>
<feature type="domain" description="MADS-box" evidence="6">
    <location>
        <begin position="1"/>
        <end position="61"/>
    </location>
</feature>
<dbReference type="PANTHER" id="PTHR11945">
    <property type="entry name" value="MADS BOX PROTEIN"/>
    <property type="match status" value="1"/>
</dbReference>
<proteinExistence type="predicted"/>
<keyword evidence="5" id="KW-0539">Nucleus</keyword>
<dbReference type="InterPro" id="IPR002100">
    <property type="entry name" value="TF_MADSbox"/>
</dbReference>
<dbReference type="FunFam" id="3.40.1810.10:FF:000006">
    <property type="entry name" value="Agamous-like MADS-box protein AGL62"/>
    <property type="match status" value="1"/>
</dbReference>
<dbReference type="SUPFAM" id="SSF55455">
    <property type="entry name" value="SRF-like"/>
    <property type="match status" value="1"/>
</dbReference>
<dbReference type="Pfam" id="PF00319">
    <property type="entry name" value="SRF-TF"/>
    <property type="match status" value="1"/>
</dbReference>
<evidence type="ECO:0000256" key="4">
    <source>
        <dbReference type="ARBA" id="ARBA00023163"/>
    </source>
</evidence>
<evidence type="ECO:0000313" key="7">
    <source>
        <dbReference type="EMBL" id="KAG8375083.1"/>
    </source>
</evidence>
<reference evidence="7" key="1">
    <citation type="submission" date="2019-10" db="EMBL/GenBank/DDBJ databases">
        <authorList>
            <person name="Zhang R."/>
            <person name="Pan Y."/>
            <person name="Wang J."/>
            <person name="Ma R."/>
            <person name="Yu S."/>
        </authorList>
    </citation>
    <scope>NUCLEOTIDE SEQUENCE</scope>
    <source>
        <strain evidence="7">LA-IB0</strain>
        <tissue evidence="7">Leaf</tissue>
    </source>
</reference>
<dbReference type="GO" id="GO:0046983">
    <property type="term" value="F:protein dimerization activity"/>
    <property type="evidence" value="ECO:0007669"/>
    <property type="project" value="InterPro"/>
</dbReference>
<dbReference type="EMBL" id="WHWC01000010">
    <property type="protein sequence ID" value="KAG8375083.1"/>
    <property type="molecule type" value="Genomic_DNA"/>
</dbReference>
<dbReference type="GO" id="GO:0000981">
    <property type="term" value="F:DNA-binding transcription factor activity, RNA polymerase II-specific"/>
    <property type="evidence" value="ECO:0007669"/>
    <property type="project" value="TreeGrafter"/>
</dbReference>
<keyword evidence="8" id="KW-1185">Reference proteome</keyword>
<evidence type="ECO:0000256" key="5">
    <source>
        <dbReference type="ARBA" id="ARBA00023242"/>
    </source>
</evidence>
<keyword evidence="4" id="KW-0804">Transcription</keyword>
<sequence length="167" mass="18540">MVRRRVEIKAIEDKAKRHTTFTKRRQGLFKKVKDLCYLCDAEAAVIVFSKAGNLYGFGHPEVDDVVDRYLADHSSSTLAKEDADNAVQERVFDSRVVIEEADAEAMKRIDKAMETGRPAWDEMVRDVGLSEVYGLESAMKESISKVAARRRELEAGGGNIPVGGYGG</sequence>
<evidence type="ECO:0000313" key="8">
    <source>
        <dbReference type="Proteomes" id="UP000826271"/>
    </source>
</evidence>
<dbReference type="AlphaFoldDB" id="A0AAV6X7F1"/>
<evidence type="ECO:0000259" key="6">
    <source>
        <dbReference type="PROSITE" id="PS50066"/>
    </source>
</evidence>
<evidence type="ECO:0000256" key="1">
    <source>
        <dbReference type="ARBA" id="ARBA00004123"/>
    </source>
</evidence>
<dbReference type="Gene3D" id="3.40.1810.10">
    <property type="entry name" value="Transcription factor, MADS-box"/>
    <property type="match status" value="1"/>
</dbReference>
<keyword evidence="2" id="KW-0805">Transcription regulation</keyword>
<evidence type="ECO:0000256" key="2">
    <source>
        <dbReference type="ARBA" id="ARBA00023015"/>
    </source>
</evidence>
<protein>
    <recommendedName>
        <fullName evidence="6">MADS-box domain-containing protein</fullName>
    </recommendedName>
</protein>
<evidence type="ECO:0000256" key="3">
    <source>
        <dbReference type="ARBA" id="ARBA00023125"/>
    </source>
</evidence>
<dbReference type="SMART" id="SM00432">
    <property type="entry name" value="MADS"/>
    <property type="match status" value="1"/>
</dbReference>
<dbReference type="PROSITE" id="PS50066">
    <property type="entry name" value="MADS_BOX_2"/>
    <property type="match status" value="1"/>
</dbReference>
<accession>A0AAV6X7F1</accession>
<dbReference type="PANTHER" id="PTHR11945:SF779">
    <property type="entry name" value="AGAMOUS-LIKE MADS-BOX PROTEIN AGL61"/>
    <property type="match status" value="1"/>
</dbReference>
<dbReference type="InterPro" id="IPR036879">
    <property type="entry name" value="TF_MADSbox_sf"/>
</dbReference>
<dbReference type="Proteomes" id="UP000826271">
    <property type="component" value="Unassembled WGS sequence"/>
</dbReference>
<dbReference type="GO" id="GO:0000978">
    <property type="term" value="F:RNA polymerase II cis-regulatory region sequence-specific DNA binding"/>
    <property type="evidence" value="ECO:0007669"/>
    <property type="project" value="TreeGrafter"/>
</dbReference>